<dbReference type="Proteomes" id="UP000178449">
    <property type="component" value="Unassembled WGS sequence"/>
</dbReference>
<dbReference type="GO" id="GO:0016020">
    <property type="term" value="C:membrane"/>
    <property type="evidence" value="ECO:0007669"/>
    <property type="project" value="InterPro"/>
</dbReference>
<feature type="signal peptide" evidence="4">
    <location>
        <begin position="1"/>
        <end position="26"/>
    </location>
</feature>
<keyword evidence="3" id="KW-0106">Calcium</keyword>
<dbReference type="InterPro" id="IPR003644">
    <property type="entry name" value="Calx_beta"/>
</dbReference>
<evidence type="ECO:0000256" key="3">
    <source>
        <dbReference type="ARBA" id="ARBA00022837"/>
    </source>
</evidence>
<evidence type="ECO:0000256" key="4">
    <source>
        <dbReference type="SAM" id="SignalP"/>
    </source>
</evidence>
<evidence type="ECO:0000259" key="5">
    <source>
        <dbReference type="Pfam" id="PF03160"/>
    </source>
</evidence>
<feature type="chain" id="PRO_5009524609" description="Calx-beta domain-containing protein" evidence="4">
    <location>
        <begin position="27"/>
        <end position="1032"/>
    </location>
</feature>
<feature type="domain" description="Calx-beta" evidence="5">
    <location>
        <begin position="484"/>
        <end position="586"/>
    </location>
</feature>
<evidence type="ECO:0000313" key="6">
    <source>
        <dbReference type="EMBL" id="OGG95531.1"/>
    </source>
</evidence>
<proteinExistence type="predicted"/>
<organism evidence="6 7">
    <name type="scientific">Candidatus Lambdaproteobacteria bacterium RIFOXYD2_FULL_50_16</name>
    <dbReference type="NCBI Taxonomy" id="1817772"/>
    <lineage>
        <taxon>Bacteria</taxon>
        <taxon>Pseudomonadati</taxon>
        <taxon>Pseudomonadota</taxon>
        <taxon>Candidatus Lambdaproteobacteria</taxon>
    </lineage>
</organism>
<dbReference type="AlphaFoldDB" id="A0A1F6GBP4"/>
<protein>
    <recommendedName>
        <fullName evidence="5">Calx-beta domain-containing protein</fullName>
    </recommendedName>
</protein>
<dbReference type="SUPFAM" id="SSF141072">
    <property type="entry name" value="CalX-like"/>
    <property type="match status" value="2"/>
</dbReference>
<name>A0A1F6GBP4_9PROT</name>
<dbReference type="PROSITE" id="PS51257">
    <property type="entry name" value="PROKAR_LIPOPROTEIN"/>
    <property type="match status" value="1"/>
</dbReference>
<evidence type="ECO:0000256" key="1">
    <source>
        <dbReference type="ARBA" id="ARBA00022729"/>
    </source>
</evidence>
<feature type="domain" description="Calx-beta" evidence="5">
    <location>
        <begin position="596"/>
        <end position="709"/>
    </location>
</feature>
<dbReference type="STRING" id="1817772.A2527_06780"/>
<accession>A0A1F6GBP4</accession>
<dbReference type="Pfam" id="PF03160">
    <property type="entry name" value="Calx-beta"/>
    <property type="match status" value="2"/>
</dbReference>
<evidence type="ECO:0000313" key="7">
    <source>
        <dbReference type="Proteomes" id="UP000178449"/>
    </source>
</evidence>
<reference evidence="6 7" key="1">
    <citation type="journal article" date="2016" name="Nat. Commun.">
        <title>Thousands of microbial genomes shed light on interconnected biogeochemical processes in an aquifer system.</title>
        <authorList>
            <person name="Anantharaman K."/>
            <person name="Brown C.T."/>
            <person name="Hug L.A."/>
            <person name="Sharon I."/>
            <person name="Castelle C.J."/>
            <person name="Probst A.J."/>
            <person name="Thomas B.C."/>
            <person name="Singh A."/>
            <person name="Wilkins M.J."/>
            <person name="Karaoz U."/>
            <person name="Brodie E.L."/>
            <person name="Williams K.H."/>
            <person name="Hubbard S.S."/>
            <person name="Banfield J.F."/>
        </authorList>
    </citation>
    <scope>NUCLEOTIDE SEQUENCE [LARGE SCALE GENOMIC DNA]</scope>
</reference>
<dbReference type="EMBL" id="MFNE01000020">
    <property type="protein sequence ID" value="OGG95531.1"/>
    <property type="molecule type" value="Genomic_DNA"/>
</dbReference>
<keyword evidence="1 4" id="KW-0732">Signal</keyword>
<dbReference type="InterPro" id="IPR038081">
    <property type="entry name" value="CalX-like_sf"/>
</dbReference>
<keyword evidence="2" id="KW-0677">Repeat</keyword>
<comment type="caution">
    <text evidence="6">The sequence shown here is derived from an EMBL/GenBank/DDBJ whole genome shotgun (WGS) entry which is preliminary data.</text>
</comment>
<evidence type="ECO:0000256" key="2">
    <source>
        <dbReference type="ARBA" id="ARBA00022737"/>
    </source>
</evidence>
<sequence length="1032" mass="108922">MKPQKLTLFLLVALLLSSCGDSFKTAKTGVIPGVFQKGPYQIGSPGKVICLTDTLGDEGNGVYIETTDSLGSVNVSWGDTCGRARVEVYGTYFDENTGKLSDGPMLIKNLVDLYSDSQANGNIVTHMGYERARSLFRGGMPLAQARIQATKEVFAAFGFSVSADANQMALSDATGDGAALMLVSATIIEGRTALEAAGLAYAIGEDLKEDGSLDSATLNANISQSASRLNLADIQNNMANHFGAQGFTSPDLTVAMAQMPHKAPAFSLSSISGSTTESGDKTSFQVVLKDLRPQSDVTLNFSQSDSTEGSLVASTLFTPNNWNSAQTIEITGLDDSLTDGDQTYEITITSSSADPLYNNLQVGVLKVTNKDNESAGVLVGALSGDVSESGLSSTFSVKLTSPPSAPVTFKLSSNDLTEATVNPAQLVFTDTNWNGLQTVTVSGVNDNFQDGPQSVTILLAPAASSDPTYNGLDPRDITLKNLDDDSAGFVVGQPSRDTSENRAIASFPVSLTAQPDADVTIKVVSDNKNEGEPSLAKLTFTPDNWATAQTITVIGQDDDMDDGDVTYHILLGKAVSDDGSYQGLDPIDVTLKNIDNDRSGFTLTAPLGAVSEAGTSTTFTIVLNSKPTADVMIAAASSDLSEGRVDTGAVFFSQTNWSTPQTLRVTGLNDGIIDGNQSFQVILANPVSNDGSYAALTPNQVTLVNTDDDTAGFVVTSWDTQASEFADRGNAANAKIRLTKPPQANVNLAVWSGNSSEISLSRSQLTFTPANWDLYQDIFVAGVDDGVFDGTRNTQVLFGASSSSDPNYHGLTPASQSISVLDEGVINSPSSCDQLWYRQVYVRGQGIPASSDIPIGALGGNTASCRMDYSGGWTLVMHGSYYAGFAGVTGWLQGPALDPGILRSESGGAAKFPDGWIRDVQAVPNVPGQGATVPELLIDCAKFGSGGIAHIKNYWFDLGNPKVSCVDFSVNYGAWVSHSCSNGVWSGVDNYSYSTGNGTYPTGAFRLTPTLYVSAWETTQWCSVYVRNGWRP</sequence>
<dbReference type="GO" id="GO:0007154">
    <property type="term" value="P:cell communication"/>
    <property type="evidence" value="ECO:0007669"/>
    <property type="project" value="InterPro"/>
</dbReference>
<gene>
    <name evidence="6" type="ORF">A2527_06780</name>
</gene>